<dbReference type="SUPFAM" id="SSF57095">
    <property type="entry name" value="Scorpion toxin-like"/>
    <property type="match status" value="1"/>
</dbReference>
<evidence type="ECO:0000313" key="3">
    <source>
        <dbReference type="EMBL" id="QCO76339.1"/>
    </source>
</evidence>
<dbReference type="Gene3D" id="3.30.30.10">
    <property type="entry name" value="Knottin, scorpion toxin-like"/>
    <property type="match status" value="1"/>
</dbReference>
<reference evidence="3" key="1">
    <citation type="submission" date="2018-11" db="EMBL/GenBank/DDBJ databases">
        <authorList>
            <person name="Wang Z."/>
            <person name="Wang Y."/>
        </authorList>
    </citation>
    <scope>NUCLEOTIDE SEQUENCE</scope>
</reference>
<name>A0A4P8F8W3_9CARY</name>
<dbReference type="InterPro" id="IPR003614">
    <property type="entry name" value="Knottins"/>
</dbReference>
<organism evidence="3">
    <name type="scientific">Tamarix hispida</name>
    <dbReference type="NCBI Taxonomy" id="189793"/>
    <lineage>
        <taxon>Eukaryota</taxon>
        <taxon>Viridiplantae</taxon>
        <taxon>Streptophyta</taxon>
        <taxon>Embryophyta</taxon>
        <taxon>Tracheophyta</taxon>
        <taxon>Spermatophyta</taxon>
        <taxon>Magnoliopsida</taxon>
        <taxon>eudicotyledons</taxon>
        <taxon>Gunneridae</taxon>
        <taxon>Pentapetalae</taxon>
        <taxon>Caryophyllales</taxon>
        <taxon>Tamaricaceae</taxon>
        <taxon>Tamarix</taxon>
    </lineage>
</organism>
<dbReference type="Pfam" id="PF00304">
    <property type="entry name" value="Gamma-thionin"/>
    <property type="match status" value="1"/>
</dbReference>
<dbReference type="InterPro" id="IPR036574">
    <property type="entry name" value="Scorpion_toxin-like_sf"/>
</dbReference>
<accession>A0A4P8F8W3</accession>
<keyword evidence="1" id="KW-0732">Signal</keyword>
<evidence type="ECO:0000259" key="2">
    <source>
        <dbReference type="Pfam" id="PF00304"/>
    </source>
</evidence>
<sequence>MAKPRTMINTFAICLIFILLANQEIMTPVEGKTCYSTSWNGICYNSAACSRECRKYDKARKGECRFDGKGRACFCIY</sequence>
<dbReference type="EMBL" id="MK209698">
    <property type="protein sequence ID" value="QCO76339.1"/>
    <property type="molecule type" value="mRNA"/>
</dbReference>
<proteinExistence type="evidence at transcript level"/>
<feature type="chain" id="PRO_5020260341" evidence="1">
    <location>
        <begin position="32"/>
        <end position="77"/>
    </location>
</feature>
<dbReference type="AlphaFoldDB" id="A0A4P8F8W3"/>
<evidence type="ECO:0000256" key="1">
    <source>
        <dbReference type="SAM" id="SignalP"/>
    </source>
</evidence>
<feature type="signal peptide" evidence="1">
    <location>
        <begin position="1"/>
        <end position="31"/>
    </location>
</feature>
<protein>
    <submittedName>
        <fullName evidence="3">Defensin-like protein</fullName>
    </submittedName>
</protein>
<feature type="domain" description="Knottins-like" evidence="2">
    <location>
        <begin position="34"/>
        <end position="76"/>
    </location>
</feature>